<proteinExistence type="predicted"/>
<dbReference type="Pfam" id="PF25106">
    <property type="entry name" value="VWA_4"/>
    <property type="match status" value="1"/>
</dbReference>
<keyword evidence="3" id="KW-0732">Signal</keyword>
<keyword evidence="7" id="KW-1185">Reference proteome</keyword>
<evidence type="ECO:0000256" key="4">
    <source>
        <dbReference type="SAM" id="MobiDB-lite"/>
    </source>
</evidence>
<organism evidence="6 7">
    <name type="scientific">Streptomyces sp. 900105755</name>
    <dbReference type="NCBI Taxonomy" id="3154389"/>
    <lineage>
        <taxon>Bacteria</taxon>
        <taxon>Bacillati</taxon>
        <taxon>Actinomycetota</taxon>
        <taxon>Actinomycetes</taxon>
        <taxon>Kitasatosporales</taxon>
        <taxon>Streptomycetaceae</taxon>
        <taxon>Streptomyces</taxon>
    </lineage>
</organism>
<feature type="compositionally biased region" description="Low complexity" evidence="4">
    <location>
        <begin position="103"/>
        <end position="116"/>
    </location>
</feature>
<feature type="domain" description="Hemicentin-1-like von Willebrand factor A" evidence="5">
    <location>
        <begin position="153"/>
        <end position="279"/>
    </location>
</feature>
<comment type="caution">
    <text evidence="6">The sequence shown here is derived from an EMBL/GenBank/DDBJ whole genome shotgun (WGS) entry which is preliminary data.</text>
</comment>
<dbReference type="InterPro" id="IPR056861">
    <property type="entry name" value="HMCN1-like_VWA"/>
</dbReference>
<evidence type="ECO:0000313" key="7">
    <source>
        <dbReference type="Proteomes" id="UP001490365"/>
    </source>
</evidence>
<evidence type="ECO:0000313" key="6">
    <source>
        <dbReference type="EMBL" id="MER6274546.1"/>
    </source>
</evidence>
<dbReference type="InterPro" id="IPR036465">
    <property type="entry name" value="vWFA_dom_sf"/>
</dbReference>
<dbReference type="Gene3D" id="3.40.50.410">
    <property type="entry name" value="von Willebrand factor, type A domain"/>
    <property type="match status" value="1"/>
</dbReference>
<comment type="subcellular location">
    <subcellularLocation>
        <location evidence="1">Secreted</location>
    </subcellularLocation>
</comment>
<protein>
    <recommendedName>
        <fullName evidence="5">Hemicentin-1-like von Willebrand factor A domain-containing protein</fullName>
    </recommendedName>
</protein>
<dbReference type="SUPFAM" id="SSF53300">
    <property type="entry name" value="vWA-like"/>
    <property type="match status" value="1"/>
</dbReference>
<evidence type="ECO:0000256" key="3">
    <source>
        <dbReference type="ARBA" id="ARBA00022729"/>
    </source>
</evidence>
<reference evidence="6 7" key="1">
    <citation type="submission" date="2024-06" db="EMBL/GenBank/DDBJ databases">
        <title>The Natural Products Discovery Center: Release of the First 8490 Sequenced Strains for Exploring Actinobacteria Biosynthetic Diversity.</title>
        <authorList>
            <person name="Kalkreuter E."/>
            <person name="Kautsar S.A."/>
            <person name="Yang D."/>
            <person name="Bader C.D."/>
            <person name="Teijaro C.N."/>
            <person name="Fluegel L."/>
            <person name="Davis C.M."/>
            <person name="Simpson J.R."/>
            <person name="Lauterbach L."/>
            <person name="Steele A.D."/>
            <person name="Gui C."/>
            <person name="Meng S."/>
            <person name="Li G."/>
            <person name="Viehrig K."/>
            <person name="Ye F."/>
            <person name="Su P."/>
            <person name="Kiefer A.F."/>
            <person name="Nichols A."/>
            <person name="Cepeda A.J."/>
            <person name="Yan W."/>
            <person name="Fan B."/>
            <person name="Jiang Y."/>
            <person name="Adhikari A."/>
            <person name="Zheng C.-J."/>
            <person name="Schuster L."/>
            <person name="Cowan T.M."/>
            <person name="Smanski M.J."/>
            <person name="Chevrette M.G."/>
            <person name="De Carvalho L.P.S."/>
            <person name="Shen B."/>
        </authorList>
    </citation>
    <scope>NUCLEOTIDE SEQUENCE [LARGE SCALE GENOMIC DNA]</scope>
    <source>
        <strain evidence="6 7">NPDC001694</strain>
    </source>
</reference>
<dbReference type="Proteomes" id="UP001490365">
    <property type="component" value="Unassembled WGS sequence"/>
</dbReference>
<evidence type="ECO:0000256" key="2">
    <source>
        <dbReference type="ARBA" id="ARBA00022525"/>
    </source>
</evidence>
<dbReference type="RefSeq" id="WP_351962755.1">
    <property type="nucleotide sequence ID" value="NZ_JBEOZM010000060.1"/>
</dbReference>
<name>A0ABV1TWY8_9ACTN</name>
<accession>A0ABV1TWY8</accession>
<evidence type="ECO:0000256" key="1">
    <source>
        <dbReference type="ARBA" id="ARBA00004613"/>
    </source>
</evidence>
<dbReference type="EMBL" id="JBEOZM010000060">
    <property type="protein sequence ID" value="MER6274546.1"/>
    <property type="molecule type" value="Genomic_DNA"/>
</dbReference>
<dbReference type="CDD" id="cd00198">
    <property type="entry name" value="vWFA"/>
    <property type="match status" value="1"/>
</dbReference>
<dbReference type="PANTHER" id="PTHR47763">
    <property type="entry name" value="ALPHA-PROTEIN KINASE VWKA"/>
    <property type="match status" value="1"/>
</dbReference>
<gene>
    <name evidence="6" type="ORF">ABT211_46150</name>
</gene>
<evidence type="ECO:0000259" key="5">
    <source>
        <dbReference type="Pfam" id="PF25106"/>
    </source>
</evidence>
<keyword evidence="2" id="KW-0964">Secreted</keyword>
<dbReference type="PANTHER" id="PTHR47763:SF1">
    <property type="entry name" value="DUF659 DOMAIN-CONTAINING PROTEIN"/>
    <property type="match status" value="1"/>
</dbReference>
<feature type="region of interest" description="Disordered" evidence="4">
    <location>
        <begin position="97"/>
        <end position="134"/>
    </location>
</feature>
<dbReference type="InterPro" id="IPR052969">
    <property type="entry name" value="Thr-specific_kinase-like"/>
</dbReference>
<sequence>MARWLSPNLPDGPLKELNRELHELHRKAGYPSVRELQEAIGKAASHTKIHHAFTKPKVPSWGVVELAVEALAAQARPRVDPEAEVDRFKALWDRASVSGSGTADDSQADAARAQIRATEERQPEPVRASGSRLENPARRLRGDLATARYAVDIVLCIDITGSMQPIIQEVREGAFSFHAKLASTMHQREKRVDQMRIRVVAFRDFIDSPQDALHASPFFKVPHEVHKFEKFVSSLSAGGGGDIPESGLEALSVAIDSDWQRNLTRQRHVIVMFTDAPAHPLGGPTRQSDGYPEGIPSSFEELSERWGAHGDPKARMDEAAKRLILFCPDASPWGEIADEWNNVIWFSSKAGAGLMDVEMELILDAIASSI</sequence>